<keyword evidence="9" id="KW-0862">Zinc</keyword>
<dbReference type="AlphaFoldDB" id="A0A9P3FX94"/>
<comment type="pathway">
    <text evidence="2">Protein modification; protein ubiquitination.</text>
</comment>
<evidence type="ECO:0000256" key="9">
    <source>
        <dbReference type="ARBA" id="ARBA00022833"/>
    </source>
</evidence>
<dbReference type="InterPro" id="IPR013083">
    <property type="entry name" value="Znf_RING/FYVE/PHD"/>
</dbReference>
<feature type="domain" description="RING-type" evidence="14">
    <location>
        <begin position="386"/>
        <end position="606"/>
    </location>
</feature>
<evidence type="ECO:0000313" key="15">
    <source>
        <dbReference type="EMBL" id="GJE84050.1"/>
    </source>
</evidence>
<dbReference type="InterPro" id="IPR017907">
    <property type="entry name" value="Znf_RING_CS"/>
</dbReference>
<evidence type="ECO:0000256" key="12">
    <source>
        <dbReference type="SAM" id="MobiDB-lite"/>
    </source>
</evidence>
<feature type="compositionally biased region" description="Pro residues" evidence="12">
    <location>
        <begin position="298"/>
        <end position="307"/>
    </location>
</feature>
<dbReference type="GO" id="GO:0008270">
    <property type="term" value="F:zinc ion binding"/>
    <property type="evidence" value="ECO:0007669"/>
    <property type="project" value="UniProtKB-KW"/>
</dbReference>
<evidence type="ECO:0000256" key="2">
    <source>
        <dbReference type="ARBA" id="ARBA00004906"/>
    </source>
</evidence>
<evidence type="ECO:0000256" key="1">
    <source>
        <dbReference type="ARBA" id="ARBA00001798"/>
    </source>
</evidence>
<evidence type="ECO:0000256" key="10">
    <source>
        <dbReference type="PROSITE-ProRule" id="PRU00175"/>
    </source>
</evidence>
<dbReference type="SUPFAM" id="SSF57850">
    <property type="entry name" value="RING/U-box"/>
    <property type="match status" value="2"/>
</dbReference>
<keyword evidence="4" id="KW-0808">Transferase</keyword>
<feature type="domain" description="RING-type" evidence="13">
    <location>
        <begin position="390"/>
        <end position="438"/>
    </location>
</feature>
<sequence>MMTESTADEVLSICEDWTSSSHLEVEDITRSPIFQRSLNLLVVDYGQSRHEGFSTLLERLRQESNRYRKSSCAVITRPPEIVACFCIYGADGDFYVIFDSHPRPGTHPDSAAFIFNKSAYSTAHYLANLFRADWSLVADEELQWETQLLGNFSGHLFVAHPQLGEDGADYWMGATLQASLETLALRAEQDQLKSEKTQLHAENATLKADIARLRERERERNAVLHRPPRVRTVSRETKQPHSPSDPDGARLHRRDSIFSSFVQSGSSAFAAARSSIATVTSLGRTPASSPKEARSPGTPWPTPPSPVSPAKGKGKGRASSQYGDSTDDLALALQQQELFDSLMRMPSVSDASDWSAPVPPLPPLPPRPLPRAPRTPRAPTPKPAVATFMCGICLDHHSHEDVAQVDGCGHMFCRDCIRAHVATQLAQRLHPIVCPLCSAEKSDADPAVLSDEFVQQVGLSEGEYATFVELQMASFSMLLHCRGCDNSFFVVKDELDEVSIITCPLPGCEQSWCKMCSQMLDDQEAEHSCDGTAELHRLMGQKGWKYCPGCQTPAEKTEGCNHMRCTGPGCTMHFCYRCGNAIVSSVISREINEAVASHYQNCQMFETVIVDGDD</sequence>
<reference evidence="15 16" key="1">
    <citation type="submission" date="2021-08" db="EMBL/GenBank/DDBJ databases">
        <title>Draft Genome Sequence of Phanerochaete sordida strain YK-624.</title>
        <authorList>
            <person name="Mori T."/>
            <person name="Dohra H."/>
            <person name="Suzuki T."/>
            <person name="Kawagishi H."/>
            <person name="Hirai H."/>
        </authorList>
    </citation>
    <scope>NUCLEOTIDE SEQUENCE [LARGE SCALE GENOMIC DNA]</scope>
    <source>
        <strain evidence="15 16">YK-624</strain>
    </source>
</reference>
<organism evidence="15 16">
    <name type="scientific">Phanerochaete sordida</name>
    <dbReference type="NCBI Taxonomy" id="48140"/>
    <lineage>
        <taxon>Eukaryota</taxon>
        <taxon>Fungi</taxon>
        <taxon>Dikarya</taxon>
        <taxon>Basidiomycota</taxon>
        <taxon>Agaricomycotina</taxon>
        <taxon>Agaricomycetes</taxon>
        <taxon>Polyporales</taxon>
        <taxon>Phanerochaetaceae</taxon>
        <taxon>Phanerochaete</taxon>
    </lineage>
</organism>
<evidence type="ECO:0000256" key="6">
    <source>
        <dbReference type="ARBA" id="ARBA00022737"/>
    </source>
</evidence>
<dbReference type="PROSITE" id="PS51873">
    <property type="entry name" value="TRIAD"/>
    <property type="match status" value="1"/>
</dbReference>
<dbReference type="Pfam" id="PF13639">
    <property type="entry name" value="zf-RING_2"/>
    <property type="match status" value="1"/>
</dbReference>
<keyword evidence="7 10" id="KW-0863">Zinc-finger</keyword>
<evidence type="ECO:0000256" key="3">
    <source>
        <dbReference type="ARBA" id="ARBA00012251"/>
    </source>
</evidence>
<dbReference type="InterPro" id="IPR001841">
    <property type="entry name" value="Znf_RING"/>
</dbReference>
<comment type="caution">
    <text evidence="15">The sequence shown here is derived from an EMBL/GenBank/DDBJ whole genome shotgun (WGS) entry which is preliminary data.</text>
</comment>
<keyword evidence="11" id="KW-0175">Coiled coil</keyword>
<dbReference type="PANTHER" id="PTHR11685">
    <property type="entry name" value="RBR FAMILY RING FINGER AND IBR DOMAIN-CONTAINING"/>
    <property type="match status" value="1"/>
</dbReference>
<dbReference type="EC" id="2.3.2.31" evidence="3"/>
<keyword evidence="5" id="KW-0479">Metal-binding</keyword>
<dbReference type="Proteomes" id="UP000703269">
    <property type="component" value="Unassembled WGS sequence"/>
</dbReference>
<evidence type="ECO:0000259" key="13">
    <source>
        <dbReference type="PROSITE" id="PS50089"/>
    </source>
</evidence>
<evidence type="ECO:0000259" key="14">
    <source>
        <dbReference type="PROSITE" id="PS51873"/>
    </source>
</evidence>
<dbReference type="GO" id="GO:0016567">
    <property type="term" value="P:protein ubiquitination"/>
    <property type="evidence" value="ECO:0007669"/>
    <property type="project" value="InterPro"/>
</dbReference>
<feature type="region of interest" description="Disordered" evidence="12">
    <location>
        <begin position="217"/>
        <end position="251"/>
    </location>
</feature>
<name>A0A9P3FX94_9APHY</name>
<evidence type="ECO:0000256" key="4">
    <source>
        <dbReference type="ARBA" id="ARBA00022679"/>
    </source>
</evidence>
<gene>
    <name evidence="15" type="ORF">PsYK624_001250</name>
</gene>
<evidence type="ECO:0000256" key="7">
    <source>
        <dbReference type="ARBA" id="ARBA00022771"/>
    </source>
</evidence>
<proteinExistence type="predicted"/>
<dbReference type="PROSITE" id="PS50089">
    <property type="entry name" value="ZF_RING_2"/>
    <property type="match status" value="1"/>
</dbReference>
<dbReference type="SMART" id="SM00184">
    <property type="entry name" value="RING"/>
    <property type="match status" value="1"/>
</dbReference>
<feature type="region of interest" description="Disordered" evidence="12">
    <location>
        <begin position="281"/>
        <end position="324"/>
    </location>
</feature>
<accession>A0A9P3FX94</accession>
<feature type="region of interest" description="Disordered" evidence="12">
    <location>
        <begin position="349"/>
        <end position="380"/>
    </location>
</feature>
<evidence type="ECO:0000256" key="8">
    <source>
        <dbReference type="ARBA" id="ARBA00022786"/>
    </source>
</evidence>
<dbReference type="CDD" id="cd22584">
    <property type="entry name" value="Rcat_RBR_unk"/>
    <property type="match status" value="1"/>
</dbReference>
<dbReference type="InterPro" id="IPR054694">
    <property type="entry name" value="Parkin-like_IBR"/>
</dbReference>
<dbReference type="InterPro" id="IPR031127">
    <property type="entry name" value="E3_UB_ligase_RBR"/>
</dbReference>
<keyword evidence="16" id="KW-1185">Reference proteome</keyword>
<evidence type="ECO:0000256" key="11">
    <source>
        <dbReference type="SAM" id="Coils"/>
    </source>
</evidence>
<dbReference type="OrthoDB" id="1431934at2759"/>
<dbReference type="Pfam" id="PF22605">
    <property type="entry name" value="IBR_2"/>
    <property type="match status" value="1"/>
</dbReference>
<dbReference type="Gene3D" id="1.20.120.1750">
    <property type="match status" value="1"/>
</dbReference>
<keyword evidence="8" id="KW-0833">Ubl conjugation pathway</keyword>
<feature type="coiled-coil region" evidence="11">
    <location>
        <begin position="189"/>
        <end position="216"/>
    </location>
</feature>
<dbReference type="EMBL" id="BPQB01000001">
    <property type="protein sequence ID" value="GJE84050.1"/>
    <property type="molecule type" value="Genomic_DNA"/>
</dbReference>
<dbReference type="Gene3D" id="3.30.40.10">
    <property type="entry name" value="Zinc/RING finger domain, C3HC4 (zinc finger)"/>
    <property type="match status" value="1"/>
</dbReference>
<keyword evidence="6" id="KW-0677">Repeat</keyword>
<evidence type="ECO:0000313" key="16">
    <source>
        <dbReference type="Proteomes" id="UP000703269"/>
    </source>
</evidence>
<dbReference type="InterPro" id="IPR044066">
    <property type="entry name" value="TRIAD_supradom"/>
</dbReference>
<comment type="catalytic activity">
    <reaction evidence="1">
        <text>[E2 ubiquitin-conjugating enzyme]-S-ubiquitinyl-L-cysteine + [acceptor protein]-L-lysine = [E2 ubiquitin-conjugating enzyme]-L-cysteine + [acceptor protein]-N(6)-ubiquitinyl-L-lysine.</text>
        <dbReference type="EC" id="2.3.2.31"/>
    </reaction>
</comment>
<protein>
    <recommendedName>
        <fullName evidence="3">RBR-type E3 ubiquitin transferase</fullName>
        <ecNumber evidence="3">2.3.2.31</ecNumber>
    </recommendedName>
</protein>
<evidence type="ECO:0000256" key="5">
    <source>
        <dbReference type="ARBA" id="ARBA00022723"/>
    </source>
</evidence>
<dbReference type="PROSITE" id="PS00518">
    <property type="entry name" value="ZF_RING_1"/>
    <property type="match status" value="1"/>
</dbReference>
<feature type="compositionally biased region" description="Pro residues" evidence="12">
    <location>
        <begin position="357"/>
        <end position="380"/>
    </location>
</feature>
<dbReference type="GO" id="GO:0061630">
    <property type="term" value="F:ubiquitin protein ligase activity"/>
    <property type="evidence" value="ECO:0007669"/>
    <property type="project" value="UniProtKB-EC"/>
</dbReference>